<name>A0A4R3MZ66_9BACI</name>
<dbReference type="Gene3D" id="1.10.10.10">
    <property type="entry name" value="Winged helix-like DNA-binding domain superfamily/Winged helix DNA-binding domain"/>
    <property type="match status" value="1"/>
</dbReference>
<dbReference type="InterPro" id="IPR001845">
    <property type="entry name" value="HTH_ArsR_DNA-bd_dom"/>
</dbReference>
<organism evidence="5 6">
    <name type="scientific">Melghiribacillus thermohalophilus</name>
    <dbReference type="NCBI Taxonomy" id="1324956"/>
    <lineage>
        <taxon>Bacteria</taxon>
        <taxon>Bacillati</taxon>
        <taxon>Bacillota</taxon>
        <taxon>Bacilli</taxon>
        <taxon>Bacillales</taxon>
        <taxon>Bacillaceae</taxon>
        <taxon>Melghiribacillus</taxon>
    </lineage>
</organism>
<dbReference type="RefSeq" id="WP_132371976.1">
    <property type="nucleotide sequence ID" value="NZ_SMAN01000012.1"/>
</dbReference>
<dbReference type="InterPro" id="IPR011991">
    <property type="entry name" value="ArsR-like_HTH"/>
</dbReference>
<keyword evidence="6" id="KW-1185">Reference proteome</keyword>
<dbReference type="InterPro" id="IPR036388">
    <property type="entry name" value="WH-like_DNA-bd_sf"/>
</dbReference>
<keyword evidence="3" id="KW-0804">Transcription</keyword>
<protein>
    <submittedName>
        <fullName evidence="5">ArsR family transcriptional regulator</fullName>
    </submittedName>
</protein>
<dbReference type="PANTHER" id="PTHR33154:SF18">
    <property type="entry name" value="ARSENICAL RESISTANCE OPERON REPRESSOR"/>
    <property type="match status" value="1"/>
</dbReference>
<dbReference type="GO" id="GO:0003677">
    <property type="term" value="F:DNA binding"/>
    <property type="evidence" value="ECO:0007669"/>
    <property type="project" value="UniProtKB-KW"/>
</dbReference>
<evidence type="ECO:0000256" key="1">
    <source>
        <dbReference type="ARBA" id="ARBA00023015"/>
    </source>
</evidence>
<evidence type="ECO:0000256" key="3">
    <source>
        <dbReference type="ARBA" id="ARBA00023163"/>
    </source>
</evidence>
<evidence type="ECO:0000259" key="4">
    <source>
        <dbReference type="PROSITE" id="PS50987"/>
    </source>
</evidence>
<dbReference type="Proteomes" id="UP000294650">
    <property type="component" value="Unassembled WGS sequence"/>
</dbReference>
<dbReference type="EMBL" id="SMAN01000012">
    <property type="protein sequence ID" value="TCT20906.1"/>
    <property type="molecule type" value="Genomic_DNA"/>
</dbReference>
<dbReference type="PANTHER" id="PTHR33154">
    <property type="entry name" value="TRANSCRIPTIONAL REGULATOR, ARSR FAMILY"/>
    <property type="match status" value="1"/>
</dbReference>
<evidence type="ECO:0000313" key="6">
    <source>
        <dbReference type="Proteomes" id="UP000294650"/>
    </source>
</evidence>
<reference evidence="5 6" key="1">
    <citation type="submission" date="2019-03" db="EMBL/GenBank/DDBJ databases">
        <title>Genomic Encyclopedia of Type Strains, Phase IV (KMG-IV): sequencing the most valuable type-strain genomes for metagenomic binning, comparative biology and taxonomic classification.</title>
        <authorList>
            <person name="Goeker M."/>
        </authorList>
    </citation>
    <scope>NUCLEOTIDE SEQUENCE [LARGE SCALE GENOMIC DNA]</scope>
    <source>
        <strain evidence="5 6">DSM 25894</strain>
    </source>
</reference>
<dbReference type="OrthoDB" id="9798835at2"/>
<dbReference type="InterPro" id="IPR036390">
    <property type="entry name" value="WH_DNA-bd_sf"/>
</dbReference>
<dbReference type="PROSITE" id="PS50987">
    <property type="entry name" value="HTH_ARSR_2"/>
    <property type="match status" value="1"/>
</dbReference>
<dbReference type="SUPFAM" id="SSF46785">
    <property type="entry name" value="Winged helix' DNA-binding domain"/>
    <property type="match status" value="1"/>
</dbReference>
<feature type="domain" description="HTH arsR-type" evidence="4">
    <location>
        <begin position="1"/>
        <end position="92"/>
    </location>
</feature>
<comment type="caution">
    <text evidence="5">The sequence shown here is derived from an EMBL/GenBank/DDBJ whole genome shotgun (WGS) entry which is preliminary data.</text>
</comment>
<dbReference type="PRINTS" id="PR00778">
    <property type="entry name" value="HTHARSR"/>
</dbReference>
<keyword evidence="2" id="KW-0238">DNA-binding</keyword>
<evidence type="ECO:0000256" key="2">
    <source>
        <dbReference type="ARBA" id="ARBA00023125"/>
    </source>
</evidence>
<dbReference type="SMART" id="SM00418">
    <property type="entry name" value="HTH_ARSR"/>
    <property type="match status" value="1"/>
</dbReference>
<keyword evidence="1" id="KW-0805">Transcription regulation</keyword>
<dbReference type="CDD" id="cd00090">
    <property type="entry name" value="HTH_ARSR"/>
    <property type="match status" value="1"/>
</dbReference>
<sequence length="112" mass="12570">MEFENLAGKLKALSEPTRLKIIGLLKVRDCCVCELVPVFGISQPAISKHMFRLKSAGLVKEERRGKWVFYSLNKEAFKELGFDLSVLPDLTNELKAIEDQGSSVQCNILEQA</sequence>
<dbReference type="AlphaFoldDB" id="A0A4R3MZ66"/>
<accession>A0A4R3MZ66</accession>
<evidence type="ECO:0000313" key="5">
    <source>
        <dbReference type="EMBL" id="TCT20906.1"/>
    </source>
</evidence>
<dbReference type="Pfam" id="PF01022">
    <property type="entry name" value="HTH_5"/>
    <property type="match status" value="1"/>
</dbReference>
<gene>
    <name evidence="5" type="ORF">EDD68_11234</name>
</gene>
<dbReference type="GO" id="GO:0003700">
    <property type="term" value="F:DNA-binding transcription factor activity"/>
    <property type="evidence" value="ECO:0007669"/>
    <property type="project" value="InterPro"/>
</dbReference>
<proteinExistence type="predicted"/>
<dbReference type="NCBIfam" id="NF033788">
    <property type="entry name" value="HTH_metalloreg"/>
    <property type="match status" value="1"/>
</dbReference>
<dbReference type="InterPro" id="IPR051081">
    <property type="entry name" value="HTH_MetalResp_TranReg"/>
</dbReference>